<feature type="region of interest" description="Disordered" evidence="1">
    <location>
        <begin position="193"/>
        <end position="234"/>
    </location>
</feature>
<dbReference type="AlphaFoldDB" id="A0A5C3EXX8"/>
<protein>
    <submittedName>
        <fullName evidence="2">Uncharacterized protein</fullName>
    </submittedName>
</protein>
<dbReference type="EMBL" id="OOIP01000003">
    <property type="protein sequence ID" value="SPO35979.1"/>
    <property type="molecule type" value="Genomic_DNA"/>
</dbReference>
<reference evidence="2 3" key="1">
    <citation type="submission" date="2018-03" db="EMBL/GenBank/DDBJ databases">
        <authorList>
            <person name="Guldener U."/>
        </authorList>
    </citation>
    <scope>NUCLEOTIDE SEQUENCE [LARGE SCALE GENOMIC DNA]</scope>
    <source>
        <strain evidence="2 3">DAOM196992</strain>
    </source>
</reference>
<dbReference type="Proteomes" id="UP000323386">
    <property type="component" value="Unassembled WGS sequence"/>
</dbReference>
<organism evidence="2 3">
    <name type="scientific">Pseudozyma flocculosa</name>
    <dbReference type="NCBI Taxonomy" id="84751"/>
    <lineage>
        <taxon>Eukaryota</taxon>
        <taxon>Fungi</taxon>
        <taxon>Dikarya</taxon>
        <taxon>Basidiomycota</taxon>
        <taxon>Ustilaginomycotina</taxon>
        <taxon>Ustilaginomycetes</taxon>
        <taxon>Ustilaginales</taxon>
        <taxon>Ustilaginaceae</taxon>
        <taxon>Pseudozyma</taxon>
    </lineage>
</organism>
<feature type="compositionally biased region" description="Polar residues" evidence="1">
    <location>
        <begin position="193"/>
        <end position="208"/>
    </location>
</feature>
<gene>
    <name evidence="2" type="ORF">PSFLO_01450</name>
</gene>
<keyword evidence="3" id="KW-1185">Reference proteome</keyword>
<proteinExistence type="predicted"/>
<evidence type="ECO:0000313" key="2">
    <source>
        <dbReference type="EMBL" id="SPO35979.1"/>
    </source>
</evidence>
<evidence type="ECO:0000256" key="1">
    <source>
        <dbReference type="SAM" id="MobiDB-lite"/>
    </source>
</evidence>
<name>A0A5C3EXX8_9BASI</name>
<evidence type="ECO:0000313" key="3">
    <source>
        <dbReference type="Proteomes" id="UP000323386"/>
    </source>
</evidence>
<sequence>MYIQAGLDADHRQLLNRWRPHTSTDKKSRGLVQGCGHVASHASRPALLVFRWKAKLSAAGASFGSLAGHRLERSDRSHLIGGISTDPSAISGLLARAKEDEDACTATWRRPSRGRQRGTWSPTTKQGCAMRAGPIRRFFFAPARKACLGQGPRERAFSSPFSFVLRTWPWLSPLLRPSGWTLPESCYPSTSPFRQLEPASQLSSPSGQDRSRLGSKPKNQKESKTKEVVPAPFSLGPPTRAISLGTTRCDLSIAIVLHPLARPSASHTCSASFLVAPIPPSPVEVSSD</sequence>
<accession>A0A5C3EXX8</accession>